<sequence length="139" mass="15508">MDSILSEGLLWFFLGTASSVLRVWISILFRAQRSSGSRLMLLASIIELPASLVSNTFWYIWPFGIFSGSGWANYDPFSTDTLQYKVSEIASYVSGLALLLWLVGILLVALRYKQDLRRTRELQQVLESSIGSGDPPATP</sequence>
<reference evidence="2 3" key="1">
    <citation type="submission" date="2021-06" db="EMBL/GenBank/DDBJ databases">
        <title>Complete genome of Haloferula helveola possessing various polysaccharide degrading enzymes.</title>
        <authorList>
            <person name="Takami H."/>
            <person name="Huang C."/>
            <person name="Hamasaki K."/>
        </authorList>
    </citation>
    <scope>NUCLEOTIDE SEQUENCE [LARGE SCALE GENOMIC DNA]</scope>
    <source>
        <strain evidence="2 3">CN-1</strain>
    </source>
</reference>
<protein>
    <submittedName>
        <fullName evidence="2">Uncharacterized protein</fullName>
    </submittedName>
</protein>
<keyword evidence="1" id="KW-1133">Transmembrane helix</keyword>
<dbReference type="RefSeq" id="WP_338686960.1">
    <property type="nucleotide sequence ID" value="NZ_AP024702.1"/>
</dbReference>
<keyword evidence="1" id="KW-0812">Transmembrane</keyword>
<dbReference type="EMBL" id="AP024702">
    <property type="protein sequence ID" value="BCX50061.1"/>
    <property type="molecule type" value="Genomic_DNA"/>
</dbReference>
<dbReference type="Proteomes" id="UP001374893">
    <property type="component" value="Chromosome"/>
</dbReference>
<evidence type="ECO:0000256" key="1">
    <source>
        <dbReference type="SAM" id="Phobius"/>
    </source>
</evidence>
<gene>
    <name evidence="2" type="ORF">HAHE_39690</name>
</gene>
<accession>A0ABM7REA7</accession>
<evidence type="ECO:0000313" key="2">
    <source>
        <dbReference type="EMBL" id="BCX50061.1"/>
    </source>
</evidence>
<feature type="transmembrane region" description="Helical" evidence="1">
    <location>
        <begin position="89"/>
        <end position="110"/>
    </location>
</feature>
<feature type="transmembrane region" description="Helical" evidence="1">
    <location>
        <begin position="12"/>
        <end position="29"/>
    </location>
</feature>
<evidence type="ECO:0000313" key="3">
    <source>
        <dbReference type="Proteomes" id="UP001374893"/>
    </source>
</evidence>
<feature type="transmembrane region" description="Helical" evidence="1">
    <location>
        <begin position="41"/>
        <end position="61"/>
    </location>
</feature>
<proteinExistence type="predicted"/>
<organism evidence="2 3">
    <name type="scientific">Haloferula helveola</name>
    <dbReference type="NCBI Taxonomy" id="490095"/>
    <lineage>
        <taxon>Bacteria</taxon>
        <taxon>Pseudomonadati</taxon>
        <taxon>Verrucomicrobiota</taxon>
        <taxon>Verrucomicrobiia</taxon>
        <taxon>Verrucomicrobiales</taxon>
        <taxon>Verrucomicrobiaceae</taxon>
        <taxon>Haloferula</taxon>
    </lineage>
</organism>
<keyword evidence="3" id="KW-1185">Reference proteome</keyword>
<keyword evidence="1" id="KW-0472">Membrane</keyword>
<name>A0ABM7REA7_9BACT</name>